<evidence type="ECO:0000313" key="1">
    <source>
        <dbReference type="EMBL" id="VFJ60021.1"/>
    </source>
</evidence>
<organism evidence="1">
    <name type="scientific">Candidatus Kentrum sp. FM</name>
    <dbReference type="NCBI Taxonomy" id="2126340"/>
    <lineage>
        <taxon>Bacteria</taxon>
        <taxon>Pseudomonadati</taxon>
        <taxon>Pseudomonadota</taxon>
        <taxon>Gammaproteobacteria</taxon>
        <taxon>Candidatus Kentrum</taxon>
    </lineage>
</organism>
<dbReference type="EMBL" id="CAADEZ010000254">
    <property type="protein sequence ID" value="VFJ60041.1"/>
    <property type="molecule type" value="Genomic_DNA"/>
</dbReference>
<evidence type="ECO:0000313" key="3">
    <source>
        <dbReference type="EMBL" id="VFK13208.1"/>
    </source>
</evidence>
<dbReference type="EMBL" id="CAADFL010000269">
    <property type="protein sequence ID" value="VFK13208.1"/>
    <property type="molecule type" value="Genomic_DNA"/>
</dbReference>
<accession>A0A450T0J6</accession>
<dbReference type="AlphaFoldDB" id="A0A450T0J6"/>
<reference evidence="1" key="1">
    <citation type="submission" date="2019-02" db="EMBL/GenBank/DDBJ databases">
        <authorList>
            <person name="Gruber-Vodicka R. H."/>
            <person name="Seah K. B. B."/>
        </authorList>
    </citation>
    <scope>NUCLEOTIDE SEQUENCE</scope>
    <source>
        <strain evidence="2">BECK_BZ163</strain>
        <strain evidence="3">BECK_BZ164</strain>
        <strain evidence="1">BECK_BZ165</strain>
    </source>
</reference>
<evidence type="ECO:0000313" key="2">
    <source>
        <dbReference type="EMBL" id="VFJ60041.1"/>
    </source>
</evidence>
<gene>
    <name evidence="2" type="ORF">BECKFM1743A_GA0114220_102543</name>
    <name evidence="3" type="ORF">BECKFM1743B_GA0114221_102694</name>
    <name evidence="1" type="ORF">BECKFM1743C_GA0114222_102634</name>
</gene>
<dbReference type="EMBL" id="CAADFA010000263">
    <property type="protein sequence ID" value="VFJ60021.1"/>
    <property type="molecule type" value="Genomic_DNA"/>
</dbReference>
<sequence>MGHNSVGRVFAQGTHRPIHLLGIVDIHTDEWISPARAIVMHETCRAGSILGSVFYDYYRKSSGKDPSKRAILPTSKTPWIIGWPYAAPPV</sequence>
<name>A0A450T0J6_9GAMM</name>
<proteinExistence type="predicted"/>
<protein>
    <submittedName>
        <fullName evidence="1">Uncharacterized protein</fullName>
    </submittedName>
</protein>